<accession>A0A413T350</accession>
<keyword evidence="1" id="KW-0732">Signal</keyword>
<feature type="chain" id="PRO_5019383645" evidence="1">
    <location>
        <begin position="19"/>
        <end position="396"/>
    </location>
</feature>
<evidence type="ECO:0000313" key="2">
    <source>
        <dbReference type="EMBL" id="RHA77733.1"/>
    </source>
</evidence>
<evidence type="ECO:0000256" key="1">
    <source>
        <dbReference type="SAM" id="SignalP"/>
    </source>
</evidence>
<sequence length="396" mass="44766">MKIFNILLLMGLTSLAAACSGNKTIEKDGVINVATHMQHLNQLCLEDIQSKEVSYVPLETTDSSLIGDRPYVRLLKDKILVSSQGQPLKMFDAQTGKFISTVGLIGQGKGEYNLISDMPVFWVDEKAERIMIKSSGQKILCFDSNGDFIENLTIPDEIILQLASQISSGGKLYFYFPTETSKISVYDLKTGQISETISGYSEEKAIQNDYQGIPIIYNGYGNVSTCPSCIIRQLKNDGLFFHYKEDPVIWKFEGNTYLKERFNDTIYVASENKLESRLIFDLGSWHCPYEKRFDVDGCENRISIDYVLEGKKCLYFVFQTNYYNIGKTKNFYGVFDKQTHEVKISDTESILDNNKNICINKLQTATEDGTFLGLIPATEYNESASEEDNPVVVILK</sequence>
<dbReference type="EMBL" id="QSFT01000005">
    <property type="protein sequence ID" value="RHA77733.1"/>
    <property type="molecule type" value="Genomic_DNA"/>
</dbReference>
<comment type="caution">
    <text evidence="2">The sequence shown here is derived from an EMBL/GenBank/DDBJ whole genome shotgun (WGS) entry which is preliminary data.</text>
</comment>
<dbReference type="Proteomes" id="UP000283855">
    <property type="component" value="Unassembled WGS sequence"/>
</dbReference>
<evidence type="ECO:0000313" key="3">
    <source>
        <dbReference type="Proteomes" id="UP000283855"/>
    </source>
</evidence>
<organism evidence="2 3">
    <name type="scientific">Phocaeicola coprophilus</name>
    <dbReference type="NCBI Taxonomy" id="387090"/>
    <lineage>
        <taxon>Bacteria</taxon>
        <taxon>Pseudomonadati</taxon>
        <taxon>Bacteroidota</taxon>
        <taxon>Bacteroidia</taxon>
        <taxon>Bacteroidales</taxon>
        <taxon>Bacteroidaceae</taxon>
        <taxon>Phocaeicola</taxon>
    </lineage>
</organism>
<dbReference type="InterPro" id="IPR011047">
    <property type="entry name" value="Quinoprotein_ADH-like_sf"/>
</dbReference>
<feature type="signal peptide" evidence="1">
    <location>
        <begin position="1"/>
        <end position="18"/>
    </location>
</feature>
<reference evidence="2 3" key="1">
    <citation type="submission" date="2018-08" db="EMBL/GenBank/DDBJ databases">
        <title>A genome reference for cultivated species of the human gut microbiota.</title>
        <authorList>
            <person name="Zou Y."/>
            <person name="Xue W."/>
            <person name="Luo G."/>
        </authorList>
    </citation>
    <scope>NUCLEOTIDE SEQUENCE [LARGE SCALE GENOMIC DNA]</scope>
    <source>
        <strain evidence="2 3">AM42-38</strain>
    </source>
</reference>
<proteinExistence type="predicted"/>
<dbReference type="SUPFAM" id="SSF50998">
    <property type="entry name" value="Quinoprotein alcohol dehydrogenase-like"/>
    <property type="match status" value="1"/>
</dbReference>
<dbReference type="Pfam" id="PF17170">
    <property type="entry name" value="DUF5128"/>
    <property type="match status" value="1"/>
</dbReference>
<protein>
    <submittedName>
        <fullName evidence="2">6-bladed beta-propeller</fullName>
    </submittedName>
</protein>
<gene>
    <name evidence="2" type="ORF">DW921_03685</name>
</gene>
<dbReference type="AlphaFoldDB" id="A0A413T350"/>
<dbReference type="RefSeq" id="WP_118400044.1">
    <property type="nucleotide sequence ID" value="NZ_CABJGD010000005.1"/>
</dbReference>
<dbReference type="PROSITE" id="PS51257">
    <property type="entry name" value="PROKAR_LIPOPROTEIN"/>
    <property type="match status" value="1"/>
</dbReference>
<name>A0A413T350_9BACT</name>